<accession>W1J230</accession>
<dbReference type="AlphaFoldDB" id="W1J230"/>
<dbReference type="Proteomes" id="UP000019202">
    <property type="component" value="Unassembled WGS sequence"/>
</dbReference>
<organism evidence="1 2">
    <name type="scientific">Xenorhabdus szentirmaii DSM 16338</name>
    <dbReference type="NCBI Taxonomy" id="1427518"/>
    <lineage>
        <taxon>Bacteria</taxon>
        <taxon>Pseudomonadati</taxon>
        <taxon>Pseudomonadota</taxon>
        <taxon>Gammaproteobacteria</taxon>
        <taxon>Enterobacterales</taxon>
        <taxon>Morganellaceae</taxon>
        <taxon>Xenorhabdus</taxon>
    </lineage>
</organism>
<comment type="caution">
    <text evidence="1">The sequence shown here is derived from an EMBL/GenBank/DDBJ whole genome shotgun (WGS) entry which is preliminary data.</text>
</comment>
<dbReference type="EMBL" id="CBXF010000112">
    <property type="protein sequence ID" value="CDL84784.1"/>
    <property type="molecule type" value="Genomic_DNA"/>
</dbReference>
<dbReference type="STRING" id="1427518.XSR1_510020"/>
<evidence type="ECO:0000313" key="2">
    <source>
        <dbReference type="Proteomes" id="UP000019202"/>
    </source>
</evidence>
<keyword evidence="2" id="KW-1185">Reference proteome</keyword>
<proteinExistence type="predicted"/>
<gene>
    <name evidence="1" type="ORF">XSR1_510020</name>
</gene>
<protein>
    <submittedName>
        <fullName evidence="1">Uncharacterized protein</fullName>
    </submittedName>
</protein>
<reference evidence="1" key="1">
    <citation type="submission" date="2013-11" db="EMBL/GenBank/DDBJ databases">
        <title>Draft genome sequence and annotation of the entomopathogenic bacteria, Xenorhabdus cabanillasi strain JM26 and Xenorhabdus szentirmai strain DSM 16338.</title>
        <authorList>
            <person name="Gualtieri M."/>
            <person name="Ogier J.C."/>
            <person name="Pages S."/>
            <person name="Givaudan A."/>
            <person name="Gaudriault S."/>
        </authorList>
    </citation>
    <scope>NUCLEOTIDE SEQUENCE [LARGE SCALE GENOMIC DNA]</scope>
    <source>
        <strain evidence="1">DSM 16338</strain>
    </source>
</reference>
<name>W1J230_9GAMM</name>
<evidence type="ECO:0000313" key="1">
    <source>
        <dbReference type="EMBL" id="CDL84784.1"/>
    </source>
</evidence>
<sequence>MTKGAYITHFSQDMKGQTLSESIFITDFFQLIFSKMTNYL</sequence>